<dbReference type="RefSeq" id="WP_099882839.1">
    <property type="nucleotide sequence ID" value="NZ_CP024608.1"/>
</dbReference>
<dbReference type="Proteomes" id="UP000229897">
    <property type="component" value="Chromosome"/>
</dbReference>
<evidence type="ECO:0000313" key="3">
    <source>
        <dbReference type="Proteomes" id="UP000229897"/>
    </source>
</evidence>
<accession>A0A2D2DW15</accession>
<organism evidence="2 3">
    <name type="scientific">Massilia violaceinigra</name>
    <dbReference type="NCBI Taxonomy" id="2045208"/>
    <lineage>
        <taxon>Bacteria</taxon>
        <taxon>Pseudomonadati</taxon>
        <taxon>Pseudomonadota</taxon>
        <taxon>Betaproteobacteria</taxon>
        <taxon>Burkholderiales</taxon>
        <taxon>Oxalobacteraceae</taxon>
        <taxon>Telluria group</taxon>
        <taxon>Massilia</taxon>
    </lineage>
</organism>
<keyword evidence="3" id="KW-1185">Reference proteome</keyword>
<name>A0A2D2DW15_9BURK</name>
<reference evidence="2" key="1">
    <citation type="submission" date="2017-10" db="EMBL/GenBank/DDBJ databases">
        <title>Massilia psychrophilum sp. nov., a novel purple-pigmented bacterium isolated from Tianshan glacier, Xinjiang Municipality, China.</title>
        <authorList>
            <person name="Wang H."/>
        </authorList>
    </citation>
    <scope>NUCLEOTIDE SEQUENCE [LARGE SCALE GENOMIC DNA]</scope>
    <source>
        <strain evidence="2">B2</strain>
    </source>
</reference>
<dbReference type="EMBL" id="CP024608">
    <property type="protein sequence ID" value="ATQ79142.1"/>
    <property type="molecule type" value="Genomic_DNA"/>
</dbReference>
<keyword evidence="2" id="KW-0808">Transferase</keyword>
<dbReference type="InterPro" id="IPR029063">
    <property type="entry name" value="SAM-dependent_MTases_sf"/>
</dbReference>
<gene>
    <name evidence="2" type="ORF">CR152_27295</name>
</gene>
<dbReference type="Gene3D" id="3.40.50.150">
    <property type="entry name" value="Vaccinia Virus protein VP39"/>
    <property type="match status" value="1"/>
</dbReference>
<dbReference type="GO" id="GO:0008168">
    <property type="term" value="F:methyltransferase activity"/>
    <property type="evidence" value="ECO:0007669"/>
    <property type="project" value="UniProtKB-KW"/>
</dbReference>
<dbReference type="AlphaFoldDB" id="A0A2D2DW15"/>
<keyword evidence="2" id="KW-0489">Methyltransferase</keyword>
<protein>
    <submittedName>
        <fullName evidence="2">SAM-dependent methyltransferase</fullName>
    </submittedName>
</protein>
<proteinExistence type="predicted"/>
<evidence type="ECO:0000313" key="2">
    <source>
        <dbReference type="EMBL" id="ATQ79142.1"/>
    </source>
</evidence>
<evidence type="ECO:0000259" key="1">
    <source>
        <dbReference type="Pfam" id="PF13649"/>
    </source>
</evidence>
<dbReference type="Pfam" id="PF13649">
    <property type="entry name" value="Methyltransf_25"/>
    <property type="match status" value="1"/>
</dbReference>
<dbReference type="InterPro" id="IPR041698">
    <property type="entry name" value="Methyltransf_25"/>
</dbReference>
<dbReference type="GO" id="GO:0032259">
    <property type="term" value="P:methylation"/>
    <property type="evidence" value="ECO:0007669"/>
    <property type="project" value="UniProtKB-KW"/>
</dbReference>
<feature type="domain" description="Methyltransferase" evidence="1">
    <location>
        <begin position="65"/>
        <end position="158"/>
    </location>
</feature>
<dbReference type="KEGG" id="mass:CR152_27295"/>
<dbReference type="SUPFAM" id="SSF53335">
    <property type="entry name" value="S-adenosyl-L-methionine-dependent methyltransferases"/>
    <property type="match status" value="1"/>
</dbReference>
<sequence length="237" mass="26912">MDPLDDHSSEQERIRSVYRDWLADERISSYAWHREDVMEQDAARRRVAGALLARTLGPELGKLRVVDVGCGSGGFLRQLIDWGADPCRLAGTEYQEQRLVLARMRSAPGIHWHLGDLDFAEPGSFDLAVANTVFSSILAPDLRAALARDMWRSVAPGGWCMLFDFRYNNPRNPNVRRVTRDELRRMWPGEESHYRSLLLAPPIARRLLGAPRIVAELLATLAPPLRSHFIYMARKPA</sequence>
<dbReference type="OrthoDB" id="108476at2"/>
<dbReference type="CDD" id="cd02440">
    <property type="entry name" value="AdoMet_MTases"/>
    <property type="match status" value="1"/>
</dbReference>